<reference evidence="1 3" key="2">
    <citation type="journal article" date="2013" name="Nature">
        <title>Insights into bilaterian evolution from three spiralian genomes.</title>
        <authorList>
            <person name="Simakov O."/>
            <person name="Marletaz F."/>
            <person name="Cho S.J."/>
            <person name="Edsinger-Gonzales E."/>
            <person name="Havlak P."/>
            <person name="Hellsten U."/>
            <person name="Kuo D.H."/>
            <person name="Larsson T."/>
            <person name="Lv J."/>
            <person name="Arendt D."/>
            <person name="Savage R."/>
            <person name="Osoegawa K."/>
            <person name="de Jong P."/>
            <person name="Grimwood J."/>
            <person name="Chapman J.A."/>
            <person name="Shapiro H."/>
            <person name="Aerts A."/>
            <person name="Otillar R.P."/>
            <person name="Terry A.Y."/>
            <person name="Boore J.L."/>
            <person name="Grigoriev I.V."/>
            <person name="Lindberg D.R."/>
            <person name="Seaver E.C."/>
            <person name="Weisblat D.A."/>
            <person name="Putnam N.H."/>
            <person name="Rokhsar D.S."/>
        </authorList>
    </citation>
    <scope>NUCLEOTIDE SEQUENCE</scope>
</reference>
<dbReference type="OMA" id="MSESIRC"/>
<dbReference type="InParanoid" id="T1EJR5"/>
<dbReference type="EnsemblMetazoa" id="HelroT146282">
    <property type="protein sequence ID" value="HelroP146282"/>
    <property type="gene ID" value="HelroG146282"/>
</dbReference>
<dbReference type="AlphaFoldDB" id="T1EJR5"/>
<evidence type="ECO:0000313" key="1">
    <source>
        <dbReference type="EMBL" id="ESN98541.1"/>
    </source>
</evidence>
<accession>T1EJR5</accession>
<dbReference type="PANTHER" id="PTHR15021:SF0">
    <property type="entry name" value="DISCO-RELATED, ISOFORM A-RELATED"/>
    <property type="match status" value="1"/>
</dbReference>
<dbReference type="GeneID" id="20196815"/>
<dbReference type="PANTHER" id="PTHR15021">
    <property type="entry name" value="DISCONNECTED-RELATED"/>
    <property type="match status" value="1"/>
</dbReference>
<dbReference type="OrthoDB" id="10070972at2759"/>
<dbReference type="HOGENOM" id="CLU_2009128_0_0_1"/>
<name>T1EJR5_HELRO</name>
<dbReference type="CTD" id="20196815"/>
<evidence type="ECO:0000313" key="2">
    <source>
        <dbReference type="EnsemblMetazoa" id="HelroP146282"/>
    </source>
</evidence>
<dbReference type="KEGG" id="hro:HELRODRAFT_146282"/>
<reference evidence="3" key="1">
    <citation type="submission" date="2012-12" db="EMBL/GenBank/DDBJ databases">
        <authorList>
            <person name="Hellsten U."/>
            <person name="Grimwood J."/>
            <person name="Chapman J.A."/>
            <person name="Shapiro H."/>
            <person name="Aerts A."/>
            <person name="Otillar R.P."/>
            <person name="Terry A.Y."/>
            <person name="Boore J.L."/>
            <person name="Simakov O."/>
            <person name="Marletaz F."/>
            <person name="Cho S.-J."/>
            <person name="Edsinger-Gonzales E."/>
            <person name="Havlak P."/>
            <person name="Kuo D.-H."/>
            <person name="Larsson T."/>
            <person name="Lv J."/>
            <person name="Arendt D."/>
            <person name="Savage R."/>
            <person name="Osoegawa K."/>
            <person name="de Jong P."/>
            <person name="Lindberg D.R."/>
            <person name="Seaver E.C."/>
            <person name="Weisblat D.A."/>
            <person name="Putnam N.H."/>
            <person name="Grigoriev I.V."/>
            <person name="Rokhsar D.S."/>
        </authorList>
    </citation>
    <scope>NUCLEOTIDE SEQUENCE</scope>
</reference>
<dbReference type="RefSeq" id="XP_009023480.1">
    <property type="nucleotide sequence ID" value="XM_009025232.1"/>
</dbReference>
<dbReference type="Proteomes" id="UP000015101">
    <property type="component" value="Unassembled WGS sequence"/>
</dbReference>
<gene>
    <name evidence="2" type="primary">20196815</name>
    <name evidence="1" type="ORF">HELRODRAFT_146282</name>
</gene>
<dbReference type="EMBL" id="AMQM01005914">
    <property type="status" value="NOT_ANNOTATED_CDS"/>
    <property type="molecule type" value="Genomic_DNA"/>
</dbReference>
<sequence length="112" mass="12779">CFVPNCFCAQFGPGNGNDRKRICENCQHGWIEHGRNTIVKSHTAEVAFEPTTFETVYRVASLFLFGCQACPIRLRILMDRLFQCISPEQANSILSSFGWSYDDYNRGYIAEV</sequence>
<keyword evidence="3" id="KW-1185">Reference proteome</keyword>
<protein>
    <submittedName>
        <fullName evidence="1 2">Uncharacterized protein</fullName>
    </submittedName>
</protein>
<organism evidence="2 3">
    <name type="scientific">Helobdella robusta</name>
    <name type="common">Californian leech</name>
    <dbReference type="NCBI Taxonomy" id="6412"/>
    <lineage>
        <taxon>Eukaryota</taxon>
        <taxon>Metazoa</taxon>
        <taxon>Spiralia</taxon>
        <taxon>Lophotrochozoa</taxon>
        <taxon>Annelida</taxon>
        <taxon>Clitellata</taxon>
        <taxon>Hirudinea</taxon>
        <taxon>Rhynchobdellida</taxon>
        <taxon>Glossiphoniidae</taxon>
        <taxon>Helobdella</taxon>
    </lineage>
</organism>
<proteinExistence type="predicted"/>
<dbReference type="InterPro" id="IPR040436">
    <property type="entry name" value="Disconnected-like"/>
</dbReference>
<dbReference type="EMBL" id="KB097144">
    <property type="protein sequence ID" value="ESN98541.1"/>
    <property type="molecule type" value="Genomic_DNA"/>
</dbReference>
<evidence type="ECO:0000313" key="3">
    <source>
        <dbReference type="Proteomes" id="UP000015101"/>
    </source>
</evidence>
<reference evidence="2" key="3">
    <citation type="submission" date="2015-06" db="UniProtKB">
        <authorList>
            <consortium name="EnsemblMetazoa"/>
        </authorList>
    </citation>
    <scope>IDENTIFICATION</scope>
</reference>